<dbReference type="AlphaFoldDB" id="A0A9P4PJ54"/>
<dbReference type="Proteomes" id="UP000799764">
    <property type="component" value="Unassembled WGS sequence"/>
</dbReference>
<gene>
    <name evidence="2" type="ORF">P171DRAFT_474029</name>
</gene>
<organism evidence="2 3">
    <name type="scientific">Karstenula rhodostoma CBS 690.94</name>
    <dbReference type="NCBI Taxonomy" id="1392251"/>
    <lineage>
        <taxon>Eukaryota</taxon>
        <taxon>Fungi</taxon>
        <taxon>Dikarya</taxon>
        <taxon>Ascomycota</taxon>
        <taxon>Pezizomycotina</taxon>
        <taxon>Dothideomycetes</taxon>
        <taxon>Pleosporomycetidae</taxon>
        <taxon>Pleosporales</taxon>
        <taxon>Massarineae</taxon>
        <taxon>Didymosphaeriaceae</taxon>
        <taxon>Karstenula</taxon>
    </lineage>
</organism>
<evidence type="ECO:0000313" key="3">
    <source>
        <dbReference type="Proteomes" id="UP000799764"/>
    </source>
</evidence>
<feature type="region of interest" description="Disordered" evidence="1">
    <location>
        <begin position="126"/>
        <end position="152"/>
    </location>
</feature>
<evidence type="ECO:0000313" key="2">
    <source>
        <dbReference type="EMBL" id="KAF2443879.1"/>
    </source>
</evidence>
<reference evidence="2" key="1">
    <citation type="journal article" date="2020" name="Stud. Mycol.">
        <title>101 Dothideomycetes genomes: a test case for predicting lifestyles and emergence of pathogens.</title>
        <authorList>
            <person name="Haridas S."/>
            <person name="Albert R."/>
            <person name="Binder M."/>
            <person name="Bloem J."/>
            <person name="Labutti K."/>
            <person name="Salamov A."/>
            <person name="Andreopoulos B."/>
            <person name="Baker S."/>
            <person name="Barry K."/>
            <person name="Bills G."/>
            <person name="Bluhm B."/>
            <person name="Cannon C."/>
            <person name="Castanera R."/>
            <person name="Culley D."/>
            <person name="Daum C."/>
            <person name="Ezra D."/>
            <person name="Gonzalez J."/>
            <person name="Henrissat B."/>
            <person name="Kuo A."/>
            <person name="Liang C."/>
            <person name="Lipzen A."/>
            <person name="Lutzoni F."/>
            <person name="Magnuson J."/>
            <person name="Mondo S."/>
            <person name="Nolan M."/>
            <person name="Ohm R."/>
            <person name="Pangilinan J."/>
            <person name="Park H.-J."/>
            <person name="Ramirez L."/>
            <person name="Alfaro M."/>
            <person name="Sun H."/>
            <person name="Tritt A."/>
            <person name="Yoshinaga Y."/>
            <person name="Zwiers L.-H."/>
            <person name="Turgeon B."/>
            <person name="Goodwin S."/>
            <person name="Spatafora J."/>
            <person name="Crous P."/>
            <person name="Grigoriev I."/>
        </authorList>
    </citation>
    <scope>NUCLEOTIDE SEQUENCE</scope>
    <source>
        <strain evidence="2">CBS 690.94</strain>
    </source>
</reference>
<protein>
    <submittedName>
        <fullName evidence="2">Uncharacterized protein</fullName>
    </submittedName>
</protein>
<keyword evidence="3" id="KW-1185">Reference proteome</keyword>
<dbReference type="EMBL" id="MU001502">
    <property type="protein sequence ID" value="KAF2443879.1"/>
    <property type="molecule type" value="Genomic_DNA"/>
</dbReference>
<evidence type="ECO:0000256" key="1">
    <source>
        <dbReference type="SAM" id="MobiDB-lite"/>
    </source>
</evidence>
<sequence length="152" mass="17046">MHSWHRPRAANKPPIPGTWIVHVAIGRRRVTQTEDAARWPAMRCRGDEGENDERGVWRPPSEPFLHVSATPVVPGSEPVPASPFHLSPDVTTLSARSGYSCENQKSHLYAAKKFLRARMQRGWFSISGDQGNTPPEAQGHHDFRPLNTPTRL</sequence>
<accession>A0A9P4PJ54</accession>
<name>A0A9P4PJ54_9PLEO</name>
<comment type="caution">
    <text evidence="2">The sequence shown here is derived from an EMBL/GenBank/DDBJ whole genome shotgun (WGS) entry which is preliminary data.</text>
</comment>
<proteinExistence type="predicted"/>